<sequence>MFKKLFTKSQLQQEKMDGLELGEKIKDHLKDMSRKRMQRLWISKGFVAEHRGMTMESVAVADSYFDDDPTPIEISFNGKVKTCQFHDIMLQFVI</sequence>
<dbReference type="InterPro" id="IPR058922">
    <property type="entry name" value="WHD_DRP"/>
</dbReference>
<dbReference type="Pfam" id="PF23559">
    <property type="entry name" value="WHD_DRP"/>
    <property type="match status" value="1"/>
</dbReference>
<reference evidence="3" key="1">
    <citation type="journal article" date="2017" name="Nat. Commun.">
        <title>The asparagus genome sheds light on the origin and evolution of a young Y chromosome.</title>
        <authorList>
            <person name="Harkess A."/>
            <person name="Zhou J."/>
            <person name="Xu C."/>
            <person name="Bowers J.E."/>
            <person name="Van der Hulst R."/>
            <person name="Ayyampalayam S."/>
            <person name="Mercati F."/>
            <person name="Riccardi P."/>
            <person name="McKain M.R."/>
            <person name="Kakrana A."/>
            <person name="Tang H."/>
            <person name="Ray J."/>
            <person name="Groenendijk J."/>
            <person name="Arikit S."/>
            <person name="Mathioni S.M."/>
            <person name="Nakano M."/>
            <person name="Shan H."/>
            <person name="Telgmann-Rauber A."/>
            <person name="Kanno A."/>
            <person name="Yue Z."/>
            <person name="Chen H."/>
            <person name="Li W."/>
            <person name="Chen Y."/>
            <person name="Xu X."/>
            <person name="Zhang Y."/>
            <person name="Luo S."/>
            <person name="Chen H."/>
            <person name="Gao J."/>
            <person name="Mao Z."/>
            <person name="Pires J.C."/>
            <person name="Luo M."/>
            <person name="Kudrna D."/>
            <person name="Wing R.A."/>
            <person name="Meyers B.C."/>
            <person name="Yi K."/>
            <person name="Kong H."/>
            <person name="Lavrijsen P."/>
            <person name="Sunseri F."/>
            <person name="Falavigna A."/>
            <person name="Ye Y."/>
            <person name="Leebens-Mack J.H."/>
            <person name="Chen G."/>
        </authorList>
    </citation>
    <scope>NUCLEOTIDE SEQUENCE [LARGE SCALE GENOMIC DNA]</scope>
    <source>
        <strain evidence="3">cv. DH0086</strain>
    </source>
</reference>
<feature type="domain" description="Disease resistance protein winged helix" evidence="1">
    <location>
        <begin position="32"/>
        <end position="92"/>
    </location>
</feature>
<evidence type="ECO:0000313" key="3">
    <source>
        <dbReference type="Proteomes" id="UP000243459"/>
    </source>
</evidence>
<accession>A0A5P1FKV9</accession>
<dbReference type="Proteomes" id="UP000243459">
    <property type="component" value="Chromosome 2"/>
</dbReference>
<gene>
    <name evidence="2" type="ORF">A4U43_C02F17870</name>
</gene>
<dbReference type="EMBL" id="CM007382">
    <property type="protein sequence ID" value="ONK78363.1"/>
    <property type="molecule type" value="Genomic_DNA"/>
</dbReference>
<protein>
    <recommendedName>
        <fullName evidence="1">Disease resistance protein winged helix domain-containing protein</fullName>
    </recommendedName>
</protein>
<dbReference type="Gramene" id="ONK78363">
    <property type="protein sequence ID" value="ONK78363"/>
    <property type="gene ID" value="A4U43_C02F17870"/>
</dbReference>
<dbReference type="AlphaFoldDB" id="A0A5P1FKV9"/>
<evidence type="ECO:0000313" key="2">
    <source>
        <dbReference type="EMBL" id="ONK78363.1"/>
    </source>
</evidence>
<name>A0A5P1FKV9_ASPOF</name>
<organism evidence="2 3">
    <name type="scientific">Asparagus officinalis</name>
    <name type="common">Garden asparagus</name>
    <dbReference type="NCBI Taxonomy" id="4686"/>
    <lineage>
        <taxon>Eukaryota</taxon>
        <taxon>Viridiplantae</taxon>
        <taxon>Streptophyta</taxon>
        <taxon>Embryophyta</taxon>
        <taxon>Tracheophyta</taxon>
        <taxon>Spermatophyta</taxon>
        <taxon>Magnoliopsida</taxon>
        <taxon>Liliopsida</taxon>
        <taxon>Asparagales</taxon>
        <taxon>Asparagaceae</taxon>
        <taxon>Asparagoideae</taxon>
        <taxon>Asparagus</taxon>
    </lineage>
</organism>
<proteinExistence type="predicted"/>
<keyword evidence="3" id="KW-1185">Reference proteome</keyword>
<evidence type="ECO:0000259" key="1">
    <source>
        <dbReference type="Pfam" id="PF23559"/>
    </source>
</evidence>